<proteinExistence type="predicted"/>
<protein>
    <submittedName>
        <fullName evidence="2">Uncharacterized protein</fullName>
    </submittedName>
</protein>
<dbReference type="EMBL" id="VXIT01000012">
    <property type="protein sequence ID" value="KAA6408849.1"/>
    <property type="molecule type" value="Genomic_DNA"/>
</dbReference>
<comment type="caution">
    <text evidence="2">The sequence shown here is derived from an EMBL/GenBank/DDBJ whole genome shotgun (WGS) entry which is preliminary data.</text>
</comment>
<name>A0A5M8PHH1_9LECA</name>
<sequence>MPSLRSAPEQPVSKNMASRLAELAPRCPQNGPAIMDLLLAEAAERQVRPGLHNKRPTNVLIQDIVAVKNRLFTANPPLVLPIGSYHAAARPANPVVPPSNQVPANASAPPPQPAIAAPTAEEPQQLSSTEAPQSTAGMPECSSAPAARQQPPRTEGPQAGTSSAAERQSGTVAPSTSEAQRPAIDTGALQPGTSPWTIQAKRILQEASEETHCRILGQTYPKDGVDLDNDILELMIEEFRSAAEEALERNWRPFGEAQGMDSEMDLDPGRL</sequence>
<feature type="compositionally biased region" description="Polar residues" evidence="1">
    <location>
        <begin position="159"/>
        <end position="179"/>
    </location>
</feature>
<evidence type="ECO:0000256" key="1">
    <source>
        <dbReference type="SAM" id="MobiDB-lite"/>
    </source>
</evidence>
<feature type="region of interest" description="Disordered" evidence="1">
    <location>
        <begin position="96"/>
        <end position="194"/>
    </location>
</feature>
<feature type="compositionally biased region" description="Low complexity" evidence="1">
    <location>
        <begin position="114"/>
        <end position="125"/>
    </location>
</feature>
<dbReference type="Proteomes" id="UP000324767">
    <property type="component" value="Unassembled WGS sequence"/>
</dbReference>
<evidence type="ECO:0000313" key="3">
    <source>
        <dbReference type="Proteomes" id="UP000324767"/>
    </source>
</evidence>
<accession>A0A5M8PHH1</accession>
<organism evidence="2 3">
    <name type="scientific">Lasallia pustulata</name>
    <dbReference type="NCBI Taxonomy" id="136370"/>
    <lineage>
        <taxon>Eukaryota</taxon>
        <taxon>Fungi</taxon>
        <taxon>Dikarya</taxon>
        <taxon>Ascomycota</taxon>
        <taxon>Pezizomycotina</taxon>
        <taxon>Lecanoromycetes</taxon>
        <taxon>OSLEUM clade</taxon>
        <taxon>Umbilicariomycetidae</taxon>
        <taxon>Umbilicariales</taxon>
        <taxon>Umbilicariaceae</taxon>
        <taxon>Lasallia</taxon>
    </lineage>
</organism>
<dbReference type="AlphaFoldDB" id="A0A5M8PHH1"/>
<feature type="compositionally biased region" description="Polar residues" evidence="1">
    <location>
        <begin position="126"/>
        <end position="136"/>
    </location>
</feature>
<reference evidence="2 3" key="1">
    <citation type="submission" date="2019-09" db="EMBL/GenBank/DDBJ databases">
        <title>The hologenome of the rock-dwelling lichen Lasallia pustulata.</title>
        <authorList>
            <person name="Greshake Tzovaras B."/>
            <person name="Segers F."/>
            <person name="Bicker A."/>
            <person name="Dal Grande F."/>
            <person name="Otte J."/>
            <person name="Hankeln T."/>
            <person name="Schmitt I."/>
            <person name="Ebersberger I."/>
        </authorList>
    </citation>
    <scope>NUCLEOTIDE SEQUENCE [LARGE SCALE GENOMIC DNA]</scope>
    <source>
        <strain evidence="2">A1-1</strain>
    </source>
</reference>
<feature type="compositionally biased region" description="Low complexity" evidence="1">
    <location>
        <begin position="96"/>
        <end position="107"/>
    </location>
</feature>
<evidence type="ECO:0000313" key="2">
    <source>
        <dbReference type="EMBL" id="KAA6408849.1"/>
    </source>
</evidence>
<gene>
    <name evidence="2" type="ORF">FRX48_07193</name>
</gene>